<dbReference type="InterPro" id="IPR005644">
    <property type="entry name" value="NolW-like"/>
</dbReference>
<dbReference type="Pfam" id="PF11741">
    <property type="entry name" value="AMIN"/>
    <property type="match status" value="1"/>
</dbReference>
<dbReference type="InterPro" id="IPR021731">
    <property type="entry name" value="AMIN_dom"/>
</dbReference>
<evidence type="ECO:0000313" key="12">
    <source>
        <dbReference type="Proteomes" id="UP001235303"/>
    </source>
</evidence>
<keyword evidence="3 9" id="KW-0732">Signal</keyword>
<evidence type="ECO:0000256" key="8">
    <source>
        <dbReference type="SAM" id="MobiDB-lite"/>
    </source>
</evidence>
<evidence type="ECO:0000256" key="4">
    <source>
        <dbReference type="ARBA" id="ARBA00023136"/>
    </source>
</evidence>
<dbReference type="Gene3D" id="3.30.1370.120">
    <property type="match status" value="1"/>
</dbReference>
<feature type="domain" description="Secretin/TonB short N-terminal" evidence="10">
    <location>
        <begin position="255"/>
        <end position="318"/>
    </location>
</feature>
<dbReference type="InterPro" id="IPR050810">
    <property type="entry name" value="Bact_Secretion_Sys_Channel"/>
</dbReference>
<dbReference type="Proteomes" id="UP001235303">
    <property type="component" value="Unassembled WGS sequence"/>
</dbReference>
<reference evidence="11 12" key="1">
    <citation type="submission" date="2023-01" db="EMBL/GenBank/DDBJ databases">
        <title>Novel diversity within Roseofilum (Cyanobacteria; Desertifilaceae) from marine benthic mats with descriptions of four novel species.</title>
        <authorList>
            <person name="Wang Y."/>
            <person name="Berthold D.E."/>
            <person name="Hu J."/>
            <person name="Lefler F.W."/>
            <person name="Laughinghouse H.D. IV."/>
        </authorList>
    </citation>
    <scope>NUCLEOTIDE SEQUENCE [LARGE SCALE GENOMIC DNA]</scope>
    <source>
        <strain evidence="11 12">BLCC-M154</strain>
    </source>
</reference>
<accession>A0ABT7AXA9</accession>
<dbReference type="Pfam" id="PF03958">
    <property type="entry name" value="Secretin_N"/>
    <property type="match status" value="1"/>
</dbReference>
<comment type="similarity">
    <text evidence="6">Belongs to the bacterial secretin family.</text>
</comment>
<evidence type="ECO:0000259" key="10">
    <source>
        <dbReference type="SMART" id="SM00965"/>
    </source>
</evidence>
<evidence type="ECO:0000256" key="2">
    <source>
        <dbReference type="ARBA" id="ARBA00022448"/>
    </source>
</evidence>
<dbReference type="InterPro" id="IPR011662">
    <property type="entry name" value="Secretin/TonB_short_N"/>
</dbReference>
<comment type="caution">
    <text evidence="11">The sequence shown here is derived from an EMBL/GenBank/DDBJ whole genome shotgun (WGS) entry which is preliminary data.</text>
</comment>
<protein>
    <submittedName>
        <fullName evidence="11">AMIN domain-containing protein</fullName>
    </submittedName>
</protein>
<evidence type="ECO:0000313" key="11">
    <source>
        <dbReference type="EMBL" id="MDJ1171540.1"/>
    </source>
</evidence>
<dbReference type="EMBL" id="JAQOSP010000116">
    <property type="protein sequence ID" value="MDJ1171540.1"/>
    <property type="molecule type" value="Genomic_DNA"/>
</dbReference>
<keyword evidence="4" id="KW-0472">Membrane</keyword>
<dbReference type="InterPro" id="IPR004846">
    <property type="entry name" value="T2SS/T3SS_dom"/>
</dbReference>
<proteinExistence type="inferred from homology"/>
<evidence type="ECO:0000256" key="5">
    <source>
        <dbReference type="ARBA" id="ARBA00023237"/>
    </source>
</evidence>
<dbReference type="RefSeq" id="WP_283755291.1">
    <property type="nucleotide sequence ID" value="NZ_JAQOSP010000116.1"/>
</dbReference>
<dbReference type="InterPro" id="IPR038591">
    <property type="entry name" value="NolW-like_sf"/>
</dbReference>
<dbReference type="PRINTS" id="PR00811">
    <property type="entry name" value="BCTERIALGSPD"/>
</dbReference>
<feature type="compositionally biased region" description="Low complexity" evidence="8">
    <location>
        <begin position="161"/>
        <end position="174"/>
    </location>
</feature>
<dbReference type="PANTHER" id="PTHR30332">
    <property type="entry name" value="PROBABLE GENERAL SECRETION PATHWAY PROTEIN D"/>
    <property type="match status" value="1"/>
</dbReference>
<gene>
    <name evidence="11" type="ORF">PMG71_19090</name>
</gene>
<organism evidence="11 12">
    <name type="scientific">Roseofilum acuticapitatum BLCC-M154</name>
    <dbReference type="NCBI Taxonomy" id="3022444"/>
    <lineage>
        <taxon>Bacteria</taxon>
        <taxon>Bacillati</taxon>
        <taxon>Cyanobacteriota</taxon>
        <taxon>Cyanophyceae</taxon>
        <taxon>Desertifilales</taxon>
        <taxon>Desertifilaceae</taxon>
        <taxon>Roseofilum</taxon>
        <taxon>Roseofilum acuticapitatum</taxon>
    </lineage>
</organism>
<evidence type="ECO:0000256" key="3">
    <source>
        <dbReference type="ARBA" id="ARBA00022729"/>
    </source>
</evidence>
<feature type="region of interest" description="Disordered" evidence="8">
    <location>
        <begin position="130"/>
        <end position="202"/>
    </location>
</feature>
<keyword evidence="2 7" id="KW-0813">Transport</keyword>
<evidence type="ECO:0000256" key="7">
    <source>
        <dbReference type="RuleBase" id="RU004004"/>
    </source>
</evidence>
<feature type="chain" id="PRO_5046783446" evidence="9">
    <location>
        <begin position="28"/>
        <end position="1106"/>
    </location>
</feature>
<feature type="signal peptide" evidence="9">
    <location>
        <begin position="1"/>
        <end position="27"/>
    </location>
</feature>
<dbReference type="Pfam" id="PF00263">
    <property type="entry name" value="Secretin"/>
    <property type="match status" value="1"/>
</dbReference>
<evidence type="ECO:0000256" key="1">
    <source>
        <dbReference type="ARBA" id="ARBA00004370"/>
    </source>
</evidence>
<dbReference type="InterPro" id="IPR001775">
    <property type="entry name" value="GspD/PilQ"/>
</dbReference>
<evidence type="ECO:0000256" key="9">
    <source>
        <dbReference type="SAM" id="SignalP"/>
    </source>
</evidence>
<keyword evidence="12" id="KW-1185">Reference proteome</keyword>
<dbReference type="SMART" id="SM00965">
    <property type="entry name" value="STN"/>
    <property type="match status" value="1"/>
</dbReference>
<keyword evidence="5" id="KW-0998">Cell outer membrane</keyword>
<comment type="subcellular location">
    <subcellularLocation>
        <location evidence="7">Cell outer membrane</location>
    </subcellularLocation>
    <subcellularLocation>
        <location evidence="1">Membrane</location>
    </subcellularLocation>
</comment>
<name>A0ABT7AXA9_9CYAN</name>
<sequence>MNKYHFGLSGALVSSTAVILANSAAWAAPTRINNVSLNPTNGGIEVILDTQEGDRPQVFAVPNGNEWVANISNMQLNLPSGEFMQANPAPGIAAVRINSVDGNSVRVTVTGNQGSLSGRISIQDGNNFILSLKQDDPKPTANTSPNPPAPRPVAQRPPQPMAQMPPQQMAQGAPYNGVPLPSLQNGIPSLPPGTGVAPPFRQRAIAPPLGDISVSTIDASGRTINLGSSENVPRLVLRDAPVRDVLALLARVAGMNLAFTDGAGDIPEGQAGAATTVTGRTISLDIENEPVQNVFNSVLQLSGMQANRVGRTIFVGANLPLESSPVITRTLRLNQAEAETSATLLASQGADYQRVVSQTTRTQEGTGVDQRVTEETNTSIQNLTVEQANGPLLLRGLSVIADERLNSITLVGDPRKVEMATGLLSQQDLRRRQVSVNVKVVDINLSNDEFSNSSFSFGSGDSFFVVDGGLGIANFGRFTPARAADIDSDNPDNRFGRPIFGNPLAGVQPFVNPNGTQLVRDPATGQLVPVGQNQPGSVFSPGGLPTTPGVAGFDGTAPGIPGAAGRQVSPSSGTPPLYYDRNGIPRSLNELTVGGGTFQPLINSQTNELVTAPTDGTQAPLYFDTNGQPRLLSQLEVGGGQIPALTTPDGALISAGTGSAPAPRFFDETGQPRLFNELTVGGGQFNPLRAPDGNIVVNTGAAPQYFFDSTGTPRLLSELNIPNIQGATGPFQPLLDEGGNPSPAGTQGDLYFDISGVPRTFDNLTIGGGVFQPLLDPESGLVPVTQGESAPLFFDAAGVPRLVTQILNGQFQPLIDGQDLVPVTQAIAPTFFDANGVPQLLNNLIPGGGTIPALTNSVGELISAATTGANGLPAIVGQAAQLAYQLPQVFQYPQQFLAQLQANIVEGNAKILTDPTLTIQEGETSTINITDRVPTDYEIETVTNDTSTQILTRVIFSEVGLLLPITINRIDDNGFITMEITPEISAPFDIYTVDTEGGRVDLALVSKRELSSGKIRLRDGQTLLIAGVIQDQERESISKLPILGDLPIIGRMFRRTFKESERTEVVVVVTPNIIQDVEEANWGYGYAPSSNVQQQLRNRGFRYPGR</sequence>
<feature type="compositionally biased region" description="Pro residues" evidence="8">
    <location>
        <begin position="145"/>
        <end position="160"/>
    </location>
</feature>
<dbReference type="PANTHER" id="PTHR30332:SF17">
    <property type="entry name" value="TYPE IV PILIATION SYSTEM PROTEIN DR_0774-RELATED"/>
    <property type="match status" value="1"/>
</dbReference>
<evidence type="ECO:0000256" key="6">
    <source>
        <dbReference type="RuleBase" id="RU004003"/>
    </source>
</evidence>